<accession>A0A4Z0A7G8</accession>
<sequence length="1350" mass="151905">MHRKPTVDDVNLEPKLEQALRDLEYLQATLLKTIARISPPKDRLVFVQDPAAGKPYARRSEEGLREVNAGPNKLAPRNPMNAYIIAIENELAVLLHTVEGIRCYDDALATIRRDFIIRVAMRELDRLDQIKEAEWNWQMVNSAVSKTMRHSQHGLGVFVDCSPYYRNMHHTWHPAILSVFLTVMLMNLVCGLSRRASGLLITGMRCITRILTIGRDDPELSRISQSIPKDPRTIIGAFDLEPRTKSYICCPTCFALYDDSLPPPPCCTYKQTPASRTCKASLLRTRLINGKKITCPIRKYVHQEMKEWVARLFSRPDMEELLDKPLYPDPLARGDQAEDIWDARTFAAFLGPDGKSFLRPDNAGESRLVFSLNVDGFNPFGTKAAKQSVSVTGIYMVCLNLPPHLRYLPENMYLVGVVPGPSKPSHGELNHFLALLVDDLLPFWTPGVFLSRTANRDKGRLVKAVLIPLVSDMLGAKQAAGFSGHSSKTFCSYCLLPLDRIEEFDRERWPTRDPEEHIRLATAWKNAKTPDDQQHIYETYGLRWSELLRLPYWNPLLFTVIDSMHNLYLGVLKYHCRTLWGMDIAADDEDPGNHPPRATPARPNPLAMKKAKQLLLDQKFTALKASNKPLVWHLCLDLGLRRASTKAILLKHLQSWREKAPEADLKALREQLSNSSSDGQLGDAGSEDDFSPSGPLLAQTAAPEVASMSDPKTPSGAHHDPSPPTFPVDENSTSDGQGAQQLMPANKDVKHAEARLRSEIPIHMQAMVFYDRSILVSLCKELKLVSKGNKTDLALRLLSWRSSNNLPVAPPLPTIRTSRGLASEEKQRKLVQDIAAVDAWFSSAPHPVQEGDLQCWTMVILSALCENRKISVSGKKPIIVARLLQWKNRGDAGDSESSRSSQINEDEHADDAAGVGKHDLPEPESRSASPDRKPANRKPKKAVLGRTILSEMRADMAKTELPAWVSPAPSSIGSTRHGKPSADQWRSLCTIHLPITLVRLWGGDNGLFKEMLSNFIDLIVAVEVGTMRVVTEKHSALYDKLMARYLNKMKELYKDARVVPNHHVALHLGDFLRSFGSVHAWRAFAFERYNYLLQQENTNQKFGELETTFIKQSCRSANFRPLMQDPIVRETVIELVEGYKAFSTEDRRGTRVQDTLDTTQSFSLPTTAKEGDLEDETYEAFFKAAEVIRPGSTFVETARKMEGQRFLSRRCLFSPTVFIKGVTYKTYKKSPKDSNVIFRLQDGVEKAGRMEVRTLSDLSKDDAACDNYRRFPFGTGRLYYDYYSAEFVVRATDIVCHFAKTAMVMPTISRPCVHVLPLDTMVTSALLPDFDDVEEDMKDVAADLPADDVY</sequence>
<name>A0A4Z0A7G8_9AGAM</name>
<reference evidence="2 3" key="1">
    <citation type="submission" date="2019-02" db="EMBL/GenBank/DDBJ databases">
        <title>Genome sequencing of the rare red list fungi Hericium alpestre (H. flagellum).</title>
        <authorList>
            <person name="Buettner E."/>
            <person name="Kellner H."/>
        </authorList>
    </citation>
    <scope>NUCLEOTIDE SEQUENCE [LARGE SCALE GENOMIC DNA]</scope>
    <source>
        <strain evidence="2 3">DSM 108284</strain>
    </source>
</reference>
<feature type="region of interest" description="Disordered" evidence="1">
    <location>
        <begin position="890"/>
        <end position="944"/>
    </location>
</feature>
<dbReference type="Proteomes" id="UP000298061">
    <property type="component" value="Unassembled WGS sequence"/>
</dbReference>
<evidence type="ECO:0000313" key="2">
    <source>
        <dbReference type="EMBL" id="TFY82685.1"/>
    </source>
</evidence>
<gene>
    <name evidence="2" type="ORF">EWM64_g1325</name>
</gene>
<protein>
    <recommendedName>
        <fullName evidence="4">SAP domain-containing protein</fullName>
    </recommendedName>
</protein>
<comment type="caution">
    <text evidence="2">The sequence shown here is derived from an EMBL/GenBank/DDBJ whole genome shotgun (WGS) entry which is preliminary data.</text>
</comment>
<feature type="region of interest" description="Disordered" evidence="1">
    <location>
        <begin position="671"/>
        <end position="750"/>
    </location>
</feature>
<feature type="compositionally biased region" description="Polar residues" evidence="1">
    <location>
        <begin position="730"/>
        <end position="740"/>
    </location>
</feature>
<proteinExistence type="predicted"/>
<evidence type="ECO:0000313" key="3">
    <source>
        <dbReference type="Proteomes" id="UP000298061"/>
    </source>
</evidence>
<dbReference type="STRING" id="135208.A0A4Z0A7G8"/>
<dbReference type="InterPro" id="IPR004242">
    <property type="entry name" value="Transposase_21"/>
</dbReference>
<dbReference type="PANTHER" id="PTHR46579">
    <property type="entry name" value="F5/8 TYPE C DOMAIN-CONTAINING PROTEIN-RELATED"/>
    <property type="match status" value="1"/>
</dbReference>
<dbReference type="EMBL" id="SFCI01000087">
    <property type="protein sequence ID" value="TFY82685.1"/>
    <property type="molecule type" value="Genomic_DNA"/>
</dbReference>
<keyword evidence="3" id="KW-1185">Reference proteome</keyword>
<evidence type="ECO:0000256" key="1">
    <source>
        <dbReference type="SAM" id="MobiDB-lite"/>
    </source>
</evidence>
<feature type="compositionally biased region" description="Basic and acidic residues" evidence="1">
    <location>
        <begin position="916"/>
        <end position="934"/>
    </location>
</feature>
<dbReference type="PANTHER" id="PTHR46579:SF2">
    <property type="entry name" value="C2H2-TYPE DOMAIN-CONTAINING PROTEIN"/>
    <property type="match status" value="1"/>
</dbReference>
<dbReference type="Pfam" id="PF02992">
    <property type="entry name" value="Transposase_21"/>
    <property type="match status" value="1"/>
</dbReference>
<organism evidence="2 3">
    <name type="scientific">Hericium alpestre</name>
    <dbReference type="NCBI Taxonomy" id="135208"/>
    <lineage>
        <taxon>Eukaryota</taxon>
        <taxon>Fungi</taxon>
        <taxon>Dikarya</taxon>
        <taxon>Basidiomycota</taxon>
        <taxon>Agaricomycotina</taxon>
        <taxon>Agaricomycetes</taxon>
        <taxon>Russulales</taxon>
        <taxon>Hericiaceae</taxon>
        <taxon>Hericium</taxon>
    </lineage>
</organism>
<evidence type="ECO:0008006" key="4">
    <source>
        <dbReference type="Google" id="ProtNLM"/>
    </source>
</evidence>
<dbReference type="OrthoDB" id="3039677at2759"/>